<evidence type="ECO:0000256" key="7">
    <source>
        <dbReference type="HAMAP-Rule" id="MF_00910"/>
    </source>
</evidence>
<keyword evidence="2 7" id="KW-0132">Cell division</keyword>
<evidence type="ECO:0000313" key="12">
    <source>
        <dbReference type="Proteomes" id="UP000032522"/>
    </source>
</evidence>
<dbReference type="Pfam" id="PF04977">
    <property type="entry name" value="DivIC"/>
    <property type="match status" value="1"/>
</dbReference>
<dbReference type="GO" id="GO:0032153">
    <property type="term" value="C:cell division site"/>
    <property type="evidence" value="ECO:0007669"/>
    <property type="project" value="UniProtKB-UniRule"/>
</dbReference>
<feature type="region of interest" description="Disordered" evidence="10">
    <location>
        <begin position="1"/>
        <end position="26"/>
    </location>
</feature>
<evidence type="ECO:0000256" key="8">
    <source>
        <dbReference type="NCBIfam" id="TIGR02209"/>
    </source>
</evidence>
<evidence type="ECO:0000256" key="10">
    <source>
        <dbReference type="SAM" id="MobiDB-lite"/>
    </source>
</evidence>
<name>A0A0D8BSI2_GEOKU</name>
<evidence type="ECO:0000313" key="11">
    <source>
        <dbReference type="EMBL" id="KJE27173.1"/>
    </source>
</evidence>
<dbReference type="GO" id="GO:0043093">
    <property type="term" value="P:FtsZ-dependent cytokinesis"/>
    <property type="evidence" value="ECO:0007669"/>
    <property type="project" value="UniProtKB-UniRule"/>
</dbReference>
<evidence type="ECO:0000256" key="2">
    <source>
        <dbReference type="ARBA" id="ARBA00022618"/>
    </source>
</evidence>
<keyword evidence="6 7" id="KW-0131">Cell cycle</keyword>
<feature type="coiled-coil region" evidence="9">
    <location>
        <begin position="60"/>
        <end position="87"/>
    </location>
</feature>
<proteinExistence type="inferred from homology"/>
<evidence type="ECO:0000256" key="3">
    <source>
        <dbReference type="ARBA" id="ARBA00022692"/>
    </source>
</evidence>
<evidence type="ECO:0000256" key="1">
    <source>
        <dbReference type="ARBA" id="ARBA00022475"/>
    </source>
</evidence>
<dbReference type="PATRIC" id="fig|1462.6.peg.2261"/>
<evidence type="ECO:0000256" key="4">
    <source>
        <dbReference type="ARBA" id="ARBA00022989"/>
    </source>
</evidence>
<comment type="similarity">
    <text evidence="7">Belongs to the FtsL family.</text>
</comment>
<evidence type="ECO:0000256" key="9">
    <source>
        <dbReference type="SAM" id="Coils"/>
    </source>
</evidence>
<dbReference type="InterPro" id="IPR011922">
    <property type="entry name" value="Cell_div_FtsL"/>
</dbReference>
<comment type="function">
    <text evidence="7">Essential cell division protein.</text>
</comment>
<comment type="subcellular location">
    <subcellularLocation>
        <location evidence="7">Cell membrane</location>
        <topology evidence="7">Single-pass type II membrane protein</topology>
    </subcellularLocation>
    <text evidence="7">Localizes to the division septum where it forms a ring structure.</text>
</comment>
<evidence type="ECO:0000256" key="6">
    <source>
        <dbReference type="ARBA" id="ARBA00023306"/>
    </source>
</evidence>
<feature type="transmembrane region" description="Helical" evidence="7">
    <location>
        <begin position="33"/>
        <end position="54"/>
    </location>
</feature>
<reference evidence="11 12" key="1">
    <citation type="submission" date="2015-01" db="EMBL/GenBank/DDBJ databases">
        <authorList>
            <person name="Filippidou S."/>
            <person name="Jeanneret N."/>
            <person name="Russel-Delif L."/>
            <person name="Junier T."/>
            <person name="Wunderlin T."/>
            <person name="Molina V."/>
            <person name="Johnson S.L."/>
            <person name="Davenport K.W."/>
            <person name="Chain P.S."/>
            <person name="Dorador C."/>
            <person name="Junier P."/>
        </authorList>
    </citation>
    <scope>NUCLEOTIDE SEQUENCE [LARGE SCALE GENOMIC DNA]</scope>
    <source>
        <strain evidence="11 12">Et7/4</strain>
    </source>
</reference>
<evidence type="ECO:0000256" key="5">
    <source>
        <dbReference type="ARBA" id="ARBA00023136"/>
    </source>
</evidence>
<accession>A0A0D8BSI2</accession>
<dbReference type="OrthoDB" id="14664at2"/>
<dbReference type="NCBIfam" id="TIGR02209">
    <property type="entry name" value="ftsL_broad"/>
    <property type="match status" value="1"/>
</dbReference>
<keyword evidence="3 7" id="KW-0812">Transmembrane</keyword>
<comment type="caution">
    <text evidence="11">The sequence shown here is derived from an EMBL/GenBank/DDBJ whole genome shotgun (WGS) entry which is preliminary data.</text>
</comment>
<dbReference type="RefSeq" id="WP_044733205.1">
    <property type="nucleotide sequence ID" value="NZ_JYBP01000003.1"/>
</dbReference>
<dbReference type="EMBL" id="JYBP01000003">
    <property type="protein sequence ID" value="KJE27173.1"/>
    <property type="molecule type" value="Genomic_DNA"/>
</dbReference>
<keyword evidence="5 7" id="KW-0472">Membrane</keyword>
<keyword evidence="9" id="KW-0175">Coiled coil</keyword>
<protein>
    <recommendedName>
        <fullName evidence="7 8">Cell division protein FtsL</fullName>
    </recommendedName>
</protein>
<dbReference type="AlphaFoldDB" id="A0A0D8BSI2"/>
<gene>
    <name evidence="7 11" type="primary">ftsL</name>
    <name evidence="11" type="ORF">LG52_2014</name>
</gene>
<keyword evidence="4 7" id="KW-1133">Transmembrane helix</keyword>
<dbReference type="GO" id="GO:0005886">
    <property type="term" value="C:plasma membrane"/>
    <property type="evidence" value="ECO:0007669"/>
    <property type="project" value="UniProtKB-SubCell"/>
</dbReference>
<dbReference type="InterPro" id="IPR007060">
    <property type="entry name" value="FtsL/DivIC"/>
</dbReference>
<organism evidence="11 12">
    <name type="scientific">Geobacillus kaustophilus</name>
    <dbReference type="NCBI Taxonomy" id="1462"/>
    <lineage>
        <taxon>Bacteria</taxon>
        <taxon>Bacillati</taxon>
        <taxon>Bacillota</taxon>
        <taxon>Bacilli</taxon>
        <taxon>Bacillales</taxon>
        <taxon>Anoxybacillaceae</taxon>
        <taxon>Geobacillus</taxon>
        <taxon>Geobacillus thermoleovorans group</taxon>
    </lineage>
</organism>
<sequence>MNDAAVKVAREQRHPAGPPSPKTRRKQRFRLSLAEKMLFMLFFLFVFYAGVHIVSNQVRIYELNKGVQKLEASIDEQKKENNDLYVEVQRLSAYERILQKAKELGLSLNENHVKVVQE</sequence>
<keyword evidence="1 7" id="KW-1003">Cell membrane</keyword>
<dbReference type="Proteomes" id="UP000032522">
    <property type="component" value="Unassembled WGS sequence"/>
</dbReference>
<dbReference type="HAMAP" id="MF_00910">
    <property type="entry name" value="FtsL"/>
    <property type="match status" value="1"/>
</dbReference>